<accession>A0A3B0X1Q5</accession>
<dbReference type="Pfam" id="PF07670">
    <property type="entry name" value="Gate"/>
    <property type="match status" value="1"/>
</dbReference>
<proteinExistence type="predicted"/>
<feature type="domain" description="Nucleoside transporter/FeoB GTPase Gate" evidence="2">
    <location>
        <begin position="43"/>
        <end position="143"/>
    </location>
</feature>
<keyword evidence="1" id="KW-0472">Membrane</keyword>
<dbReference type="EMBL" id="UOFG01000037">
    <property type="protein sequence ID" value="VAW58443.1"/>
    <property type="molecule type" value="Genomic_DNA"/>
</dbReference>
<dbReference type="InterPro" id="IPR052549">
    <property type="entry name" value="SpmB"/>
</dbReference>
<feature type="transmembrane region" description="Helical" evidence="1">
    <location>
        <begin position="7"/>
        <end position="26"/>
    </location>
</feature>
<evidence type="ECO:0000256" key="1">
    <source>
        <dbReference type="SAM" id="Phobius"/>
    </source>
</evidence>
<dbReference type="PANTHER" id="PTHR35793:SF2">
    <property type="entry name" value="INNER MEMBRANE PROTEIN YJIG"/>
    <property type="match status" value="1"/>
</dbReference>
<organism evidence="3">
    <name type="scientific">hydrothermal vent metagenome</name>
    <dbReference type="NCBI Taxonomy" id="652676"/>
    <lineage>
        <taxon>unclassified sequences</taxon>
        <taxon>metagenomes</taxon>
        <taxon>ecological metagenomes</taxon>
    </lineage>
</organism>
<dbReference type="PANTHER" id="PTHR35793">
    <property type="entry name" value="INNER MEMBRANE PROTEIN YJIG"/>
    <property type="match status" value="1"/>
</dbReference>
<keyword evidence="1" id="KW-0812">Transmembrane</keyword>
<reference evidence="3" key="1">
    <citation type="submission" date="2018-06" db="EMBL/GenBank/DDBJ databases">
        <authorList>
            <person name="Zhirakovskaya E."/>
        </authorList>
    </citation>
    <scope>NUCLEOTIDE SEQUENCE</scope>
</reference>
<name>A0A3B0X1Q5_9ZZZZ</name>
<sequence>MQQLTSLIIPLLILFIISHGLIKHIAVYEVFVDGAKEGFSIAVNIIPWLVGMLFAIAIFRASGALDFILSLLSPIANTLGFPPEIIPMGIIRPLTGSGSVGILAELINTHGEDSLTVKTAAVIFGSTETTFYVLAVYFGAVNIKNTRYAVQAGLAADLAGFIAAIAVTYWYFS</sequence>
<dbReference type="AlphaFoldDB" id="A0A3B0X1Q5"/>
<evidence type="ECO:0000259" key="2">
    <source>
        <dbReference type="Pfam" id="PF07670"/>
    </source>
</evidence>
<feature type="transmembrane region" description="Helical" evidence="1">
    <location>
        <begin position="152"/>
        <end position="172"/>
    </location>
</feature>
<dbReference type="InterPro" id="IPR011642">
    <property type="entry name" value="Gate_dom"/>
</dbReference>
<feature type="transmembrane region" description="Helical" evidence="1">
    <location>
        <begin position="38"/>
        <end position="59"/>
    </location>
</feature>
<protein>
    <recommendedName>
        <fullName evidence="2">Nucleoside transporter/FeoB GTPase Gate domain-containing protein</fullName>
    </recommendedName>
</protein>
<keyword evidence="1" id="KW-1133">Transmembrane helix</keyword>
<dbReference type="GO" id="GO:0005886">
    <property type="term" value="C:plasma membrane"/>
    <property type="evidence" value="ECO:0007669"/>
    <property type="project" value="TreeGrafter"/>
</dbReference>
<evidence type="ECO:0000313" key="3">
    <source>
        <dbReference type="EMBL" id="VAW58443.1"/>
    </source>
</evidence>
<gene>
    <name evidence="3" type="ORF">MNBD_GAMMA11-164</name>
</gene>